<name>D5V4N3_ARCNC</name>
<dbReference type="RefSeq" id="WP_013135083.1">
    <property type="nucleotide sequence ID" value="NC_014166.1"/>
</dbReference>
<sequence>MAELLFFAGALLIYLYSFLYRRFALFATLVLFIIAYKMKVDVVLICVTISILVVIRLRQHGVRDDL</sequence>
<feature type="transmembrane region" description="Helical" evidence="1">
    <location>
        <begin position="6"/>
        <end position="33"/>
    </location>
</feature>
<proteinExistence type="predicted"/>
<feature type="transmembrane region" description="Helical" evidence="1">
    <location>
        <begin position="40"/>
        <end position="57"/>
    </location>
</feature>
<evidence type="ECO:0000313" key="3">
    <source>
        <dbReference type="Proteomes" id="UP000000939"/>
    </source>
</evidence>
<keyword evidence="1" id="KW-0472">Membrane</keyword>
<evidence type="ECO:0000256" key="1">
    <source>
        <dbReference type="SAM" id="Phobius"/>
    </source>
</evidence>
<accession>D5V4N3</accession>
<dbReference type="EMBL" id="CP001999">
    <property type="protein sequence ID" value="ADG92938.1"/>
    <property type="molecule type" value="Genomic_DNA"/>
</dbReference>
<dbReference type="STRING" id="572480.Arnit_1280"/>
<keyword evidence="1" id="KW-1133">Transmembrane helix</keyword>
<gene>
    <name evidence="2" type="ordered locus">Arnit_1280</name>
</gene>
<reference evidence="2 3" key="1">
    <citation type="journal article" date="2010" name="Stand. Genomic Sci.">
        <title>Complete genome sequence of Arcobacter nitrofigilis type strain (CI).</title>
        <authorList>
            <person name="Pati A."/>
            <person name="Gronow S."/>
            <person name="Lapidus A."/>
            <person name="Copeland A."/>
            <person name="Glavina Del Rio T."/>
            <person name="Nolan M."/>
            <person name="Lucas S."/>
            <person name="Tice H."/>
            <person name="Cheng J.F."/>
            <person name="Han C."/>
            <person name="Chertkov O."/>
            <person name="Bruce D."/>
            <person name="Tapia R."/>
            <person name="Goodwin L."/>
            <person name="Pitluck S."/>
            <person name="Liolios K."/>
            <person name="Ivanova N."/>
            <person name="Mavromatis K."/>
            <person name="Chen A."/>
            <person name="Palaniappan K."/>
            <person name="Land M."/>
            <person name="Hauser L."/>
            <person name="Chang Y.J."/>
            <person name="Jeffries C.D."/>
            <person name="Detter J.C."/>
            <person name="Rohde M."/>
            <person name="Goker M."/>
            <person name="Bristow J."/>
            <person name="Eisen J.A."/>
            <person name="Markowitz V."/>
            <person name="Hugenholtz P."/>
            <person name="Klenk H.P."/>
            <person name="Kyrpides N.C."/>
        </authorList>
    </citation>
    <scope>NUCLEOTIDE SEQUENCE [LARGE SCALE GENOMIC DNA]</scope>
    <source>
        <strain evidence="3">ATCC 33309 / DSM 7299 / CCUG 15893 / LMG 7604 / NCTC 12251 / CI</strain>
    </source>
</reference>
<evidence type="ECO:0000313" key="2">
    <source>
        <dbReference type="EMBL" id="ADG92938.1"/>
    </source>
</evidence>
<dbReference type="Proteomes" id="UP000000939">
    <property type="component" value="Chromosome"/>
</dbReference>
<dbReference type="KEGG" id="ant:Arnit_1280"/>
<protein>
    <submittedName>
        <fullName evidence="2">Uncharacterized protein</fullName>
    </submittedName>
</protein>
<dbReference type="AlphaFoldDB" id="D5V4N3"/>
<organism evidence="2 3">
    <name type="scientific">Arcobacter nitrofigilis (strain ATCC 33309 / DSM 7299 / CCUG 15893 / LMG 7604 / NCTC 12251 / CI)</name>
    <name type="common">Campylobacter nitrofigilis</name>
    <dbReference type="NCBI Taxonomy" id="572480"/>
    <lineage>
        <taxon>Bacteria</taxon>
        <taxon>Pseudomonadati</taxon>
        <taxon>Campylobacterota</taxon>
        <taxon>Epsilonproteobacteria</taxon>
        <taxon>Campylobacterales</taxon>
        <taxon>Arcobacteraceae</taxon>
        <taxon>Arcobacter</taxon>
    </lineage>
</organism>
<dbReference type="OrthoDB" id="5365818at2"/>
<dbReference type="HOGENOM" id="CLU_2821725_0_0_7"/>
<keyword evidence="1" id="KW-0812">Transmembrane</keyword>
<keyword evidence="3" id="KW-1185">Reference proteome</keyword>